<dbReference type="EMBL" id="BPLR01019133">
    <property type="protein sequence ID" value="GIZ04773.1"/>
    <property type="molecule type" value="Genomic_DNA"/>
</dbReference>
<comment type="caution">
    <text evidence="1">The sequence shown here is derived from an EMBL/GenBank/DDBJ whole genome shotgun (WGS) entry which is preliminary data.</text>
</comment>
<dbReference type="AlphaFoldDB" id="A0AAV4YC98"/>
<keyword evidence="2" id="KW-1185">Reference proteome</keyword>
<evidence type="ECO:0000313" key="2">
    <source>
        <dbReference type="Proteomes" id="UP001054945"/>
    </source>
</evidence>
<name>A0AAV4YC98_CAEEX</name>
<sequence>MRRTRSSLTNEKKRRFCVFKKMEELFPNIKKASAATGRRSLISQLCRRFTPFSGGLITPDDLGDGGEENGENFVLEKDWPCVV</sequence>
<dbReference type="Proteomes" id="UP001054945">
    <property type="component" value="Unassembled WGS sequence"/>
</dbReference>
<evidence type="ECO:0000313" key="1">
    <source>
        <dbReference type="EMBL" id="GIZ04773.1"/>
    </source>
</evidence>
<reference evidence="1 2" key="1">
    <citation type="submission" date="2021-06" db="EMBL/GenBank/DDBJ databases">
        <title>Caerostris extrusa draft genome.</title>
        <authorList>
            <person name="Kono N."/>
            <person name="Arakawa K."/>
        </authorList>
    </citation>
    <scope>NUCLEOTIDE SEQUENCE [LARGE SCALE GENOMIC DNA]</scope>
</reference>
<gene>
    <name evidence="1" type="ORF">CEXT_568601</name>
</gene>
<accession>A0AAV4YC98</accession>
<organism evidence="1 2">
    <name type="scientific">Caerostris extrusa</name>
    <name type="common">Bark spider</name>
    <name type="synonym">Caerostris bankana</name>
    <dbReference type="NCBI Taxonomy" id="172846"/>
    <lineage>
        <taxon>Eukaryota</taxon>
        <taxon>Metazoa</taxon>
        <taxon>Ecdysozoa</taxon>
        <taxon>Arthropoda</taxon>
        <taxon>Chelicerata</taxon>
        <taxon>Arachnida</taxon>
        <taxon>Araneae</taxon>
        <taxon>Araneomorphae</taxon>
        <taxon>Entelegynae</taxon>
        <taxon>Araneoidea</taxon>
        <taxon>Araneidae</taxon>
        <taxon>Caerostris</taxon>
    </lineage>
</organism>
<protein>
    <submittedName>
        <fullName evidence="1">Uncharacterized protein</fullName>
    </submittedName>
</protein>
<proteinExistence type="predicted"/>